<evidence type="ECO:0000313" key="4">
    <source>
        <dbReference type="Proteomes" id="UP000198510"/>
    </source>
</evidence>
<proteinExistence type="predicted"/>
<evidence type="ECO:0000313" key="3">
    <source>
        <dbReference type="EMBL" id="SDK34807.1"/>
    </source>
</evidence>
<keyword evidence="1" id="KW-0472">Membrane</keyword>
<dbReference type="AlphaFoldDB" id="A0A1G9B5G0"/>
<sequence length="148" mass="16814">MRTLRCLLVLLLLSGCATYQRCQRKFAETVVDTVQIAVPIAVAVPKDSVVTRFHTDTTHLRIEEHQGRARVVIHRYYDTTYVYAYCDTLTVRDTIPVTLPHATTVFHPATKAIAWYWWVGLGVLLTFLIRLTVFVLKLSLRASGAPLK</sequence>
<gene>
    <name evidence="3" type="ORF">SAMN05421823_102520</name>
</gene>
<protein>
    <submittedName>
        <fullName evidence="3">Uncharacterized protein</fullName>
    </submittedName>
</protein>
<keyword evidence="4" id="KW-1185">Reference proteome</keyword>
<evidence type="ECO:0000256" key="1">
    <source>
        <dbReference type="SAM" id="Phobius"/>
    </source>
</evidence>
<accession>A0A1G9B5G0</accession>
<keyword evidence="1" id="KW-0812">Transmembrane</keyword>
<dbReference type="PROSITE" id="PS51257">
    <property type="entry name" value="PROKAR_LIPOPROTEIN"/>
    <property type="match status" value="1"/>
</dbReference>
<feature type="chain" id="PRO_5011638235" evidence="2">
    <location>
        <begin position="20"/>
        <end position="148"/>
    </location>
</feature>
<name>A0A1G9B5G0_9BACT</name>
<reference evidence="3 4" key="1">
    <citation type="submission" date="2016-10" db="EMBL/GenBank/DDBJ databases">
        <authorList>
            <person name="de Groot N.N."/>
        </authorList>
    </citation>
    <scope>NUCLEOTIDE SEQUENCE [LARGE SCALE GENOMIC DNA]</scope>
    <source>
        <strain evidence="3 4">DSM 25186</strain>
    </source>
</reference>
<feature type="transmembrane region" description="Helical" evidence="1">
    <location>
        <begin position="115"/>
        <end position="140"/>
    </location>
</feature>
<dbReference type="Proteomes" id="UP000198510">
    <property type="component" value="Unassembled WGS sequence"/>
</dbReference>
<keyword evidence="1" id="KW-1133">Transmembrane helix</keyword>
<dbReference type="RefSeq" id="WP_143017145.1">
    <property type="nucleotide sequence ID" value="NZ_FNFO01000002.1"/>
</dbReference>
<keyword evidence="2" id="KW-0732">Signal</keyword>
<dbReference type="STRING" id="1075417.SAMN05421823_102520"/>
<organism evidence="3 4">
    <name type="scientific">Catalinimonas alkaloidigena</name>
    <dbReference type="NCBI Taxonomy" id="1075417"/>
    <lineage>
        <taxon>Bacteria</taxon>
        <taxon>Pseudomonadati</taxon>
        <taxon>Bacteroidota</taxon>
        <taxon>Cytophagia</taxon>
        <taxon>Cytophagales</taxon>
        <taxon>Catalimonadaceae</taxon>
        <taxon>Catalinimonas</taxon>
    </lineage>
</organism>
<feature type="signal peptide" evidence="2">
    <location>
        <begin position="1"/>
        <end position="19"/>
    </location>
</feature>
<dbReference type="EMBL" id="FNFO01000002">
    <property type="protein sequence ID" value="SDK34807.1"/>
    <property type="molecule type" value="Genomic_DNA"/>
</dbReference>
<evidence type="ECO:0000256" key="2">
    <source>
        <dbReference type="SAM" id="SignalP"/>
    </source>
</evidence>